<evidence type="ECO:0000313" key="5">
    <source>
        <dbReference type="Proteomes" id="UP001194746"/>
    </source>
</evidence>
<accession>A0AAD4CB31</accession>
<feature type="region of interest" description="Disordered" evidence="1">
    <location>
        <begin position="121"/>
        <end position="163"/>
    </location>
</feature>
<dbReference type="AlphaFoldDB" id="A0AAD4CB31"/>
<dbReference type="InterPro" id="IPR056124">
    <property type="entry name" value="DUF7707"/>
</dbReference>
<evidence type="ECO:0000256" key="2">
    <source>
        <dbReference type="SAM" id="SignalP"/>
    </source>
</evidence>
<organism evidence="4 5">
    <name type="scientific">Aspergillus nanangensis</name>
    <dbReference type="NCBI Taxonomy" id="2582783"/>
    <lineage>
        <taxon>Eukaryota</taxon>
        <taxon>Fungi</taxon>
        <taxon>Dikarya</taxon>
        <taxon>Ascomycota</taxon>
        <taxon>Pezizomycotina</taxon>
        <taxon>Eurotiomycetes</taxon>
        <taxon>Eurotiomycetidae</taxon>
        <taxon>Eurotiales</taxon>
        <taxon>Aspergillaceae</taxon>
        <taxon>Aspergillus</taxon>
        <taxon>Aspergillus subgen. Circumdati</taxon>
    </lineage>
</organism>
<dbReference type="EMBL" id="VCAU01000178">
    <property type="protein sequence ID" value="KAF9883185.1"/>
    <property type="molecule type" value="Genomic_DNA"/>
</dbReference>
<dbReference type="PANTHER" id="PTHR38118">
    <property type="entry name" value="ANCHORED CELL WALL PROTEIN 11-RELATED"/>
    <property type="match status" value="1"/>
</dbReference>
<reference evidence="4" key="1">
    <citation type="journal article" date="2019" name="Beilstein J. Org. Chem.">
        <title>Nanangenines: drimane sesquiterpenoids as the dominant metabolite cohort of a novel Australian fungus, Aspergillus nanangensis.</title>
        <authorList>
            <person name="Lacey H.J."/>
            <person name="Gilchrist C.L.M."/>
            <person name="Crombie A."/>
            <person name="Kalaitzis J.A."/>
            <person name="Vuong D."/>
            <person name="Rutledge P.J."/>
            <person name="Turner P."/>
            <person name="Pitt J.I."/>
            <person name="Lacey E."/>
            <person name="Chooi Y.H."/>
            <person name="Piggott A.M."/>
        </authorList>
    </citation>
    <scope>NUCLEOTIDE SEQUENCE</scope>
    <source>
        <strain evidence="4">MST-FP2251</strain>
    </source>
</reference>
<sequence>MLPTLLVTSLMASVAVAEYSLPDGFNIGLVKPATKASWCVAERNSCPKICGGVANTNICDPDTLDFTCKCSNGSDANVALYASTVPFFVCQENYGQCIGQSTTQDQDEKCKEGLSQCGSLNASDASSSSSSSTSSSASLPTETSSSSSNSETSTPTTTTSNSAAATTNAAIRMAQEHATGLLATVLFVGLRLVL</sequence>
<feature type="signal peptide" evidence="2">
    <location>
        <begin position="1"/>
        <end position="17"/>
    </location>
</feature>
<evidence type="ECO:0000313" key="4">
    <source>
        <dbReference type="EMBL" id="KAF9883185.1"/>
    </source>
</evidence>
<keyword evidence="2" id="KW-0732">Signal</keyword>
<proteinExistence type="predicted"/>
<name>A0AAD4CB31_ASPNN</name>
<feature type="domain" description="DUF7707" evidence="3">
    <location>
        <begin position="26"/>
        <end position="121"/>
    </location>
</feature>
<protein>
    <recommendedName>
        <fullName evidence="3">DUF7707 domain-containing protein</fullName>
    </recommendedName>
</protein>
<dbReference type="Pfam" id="PF24808">
    <property type="entry name" value="DUF7707"/>
    <property type="match status" value="1"/>
</dbReference>
<keyword evidence="5" id="KW-1185">Reference proteome</keyword>
<dbReference type="Proteomes" id="UP001194746">
    <property type="component" value="Unassembled WGS sequence"/>
</dbReference>
<dbReference type="PANTHER" id="PTHR38118:SF4">
    <property type="match status" value="1"/>
</dbReference>
<feature type="chain" id="PRO_5041971616" description="DUF7707 domain-containing protein" evidence="2">
    <location>
        <begin position="18"/>
        <end position="194"/>
    </location>
</feature>
<comment type="caution">
    <text evidence="4">The sequence shown here is derived from an EMBL/GenBank/DDBJ whole genome shotgun (WGS) entry which is preliminary data.</text>
</comment>
<evidence type="ECO:0000259" key="3">
    <source>
        <dbReference type="Pfam" id="PF24808"/>
    </source>
</evidence>
<evidence type="ECO:0000256" key="1">
    <source>
        <dbReference type="SAM" id="MobiDB-lite"/>
    </source>
</evidence>
<gene>
    <name evidence="4" type="ORF">FE257_003872</name>
</gene>
<reference evidence="4" key="2">
    <citation type="submission" date="2020-02" db="EMBL/GenBank/DDBJ databases">
        <authorList>
            <person name="Gilchrist C.L.M."/>
            <person name="Chooi Y.-H."/>
        </authorList>
    </citation>
    <scope>NUCLEOTIDE SEQUENCE</scope>
    <source>
        <strain evidence="4">MST-FP2251</strain>
    </source>
</reference>